<proteinExistence type="predicted"/>
<dbReference type="InterPro" id="IPR001638">
    <property type="entry name" value="Solute-binding_3/MltF_N"/>
</dbReference>
<reference evidence="3" key="2">
    <citation type="submission" date="2019-06" db="EMBL/GenBank/DDBJ databases">
        <title>Co-occurence of chitin degradation, pigmentation and bioactivity in marine Pseudoalteromonas.</title>
        <authorList>
            <person name="Sonnenschein E.C."/>
            <person name="Bech P.K."/>
        </authorList>
    </citation>
    <scope>NUCLEOTIDE SEQUENCE [LARGE SCALE GENOMIC DNA]</scope>
    <source>
        <strain evidence="3">S1189</strain>
    </source>
</reference>
<sequence length="192" mass="22227">MDIELTKTFLNQAGCTYKFWGRALKMLETGNLDMMMSVSKTTERSKYIHFIGPQGIEQILVVSKASPKIILNRFEDIKSTPLPIGVQEGAFYGSDFTKFVSSLSNPDAYFFKIPNNDLKPFLLMKDRTFRFLEEKLNIDYEIRHPLALKDVYIRPPLITNKVTGYFALNTESLSHQTINKHRKGFYSVRVLW</sequence>
<feature type="domain" description="Solute-binding protein family 3/N-terminal" evidence="1">
    <location>
        <begin position="2"/>
        <end position="123"/>
    </location>
</feature>
<organism evidence="2 3">
    <name type="scientific">Pseudoalteromonas phenolica</name>
    <dbReference type="NCBI Taxonomy" id="161398"/>
    <lineage>
        <taxon>Bacteria</taxon>
        <taxon>Pseudomonadati</taxon>
        <taxon>Pseudomonadota</taxon>
        <taxon>Gammaproteobacteria</taxon>
        <taxon>Alteromonadales</taxon>
        <taxon>Pseudoalteromonadaceae</taxon>
        <taxon>Pseudoalteromonas</taxon>
    </lineage>
</organism>
<dbReference type="AlphaFoldDB" id="A0A5S3YYC9"/>
<dbReference type="Proteomes" id="UP000307362">
    <property type="component" value="Unassembled WGS sequence"/>
</dbReference>
<dbReference type="EMBL" id="PNCM01000012">
    <property type="protein sequence ID" value="TMP82313.1"/>
    <property type="molecule type" value="Genomic_DNA"/>
</dbReference>
<accession>A0A5S3YYC9</accession>
<dbReference type="OrthoDB" id="9768183at2"/>
<dbReference type="Pfam" id="PF00497">
    <property type="entry name" value="SBP_bac_3"/>
    <property type="match status" value="1"/>
</dbReference>
<comment type="caution">
    <text evidence="2">The sequence shown here is derived from an EMBL/GenBank/DDBJ whole genome shotgun (WGS) entry which is preliminary data.</text>
</comment>
<gene>
    <name evidence="2" type="ORF">CWB73_05340</name>
</gene>
<evidence type="ECO:0000313" key="3">
    <source>
        <dbReference type="Proteomes" id="UP000307362"/>
    </source>
</evidence>
<name>A0A5S3YYC9_9GAMM</name>
<dbReference type="Gene3D" id="3.40.190.10">
    <property type="entry name" value="Periplasmic binding protein-like II"/>
    <property type="match status" value="2"/>
</dbReference>
<evidence type="ECO:0000259" key="1">
    <source>
        <dbReference type="Pfam" id="PF00497"/>
    </source>
</evidence>
<protein>
    <recommendedName>
        <fullName evidence="1">Solute-binding protein family 3/N-terminal domain-containing protein</fullName>
    </recommendedName>
</protein>
<evidence type="ECO:0000313" key="2">
    <source>
        <dbReference type="EMBL" id="TMP82313.1"/>
    </source>
</evidence>
<reference evidence="2 3" key="1">
    <citation type="submission" date="2017-12" db="EMBL/GenBank/DDBJ databases">
        <authorList>
            <person name="Paulsen S."/>
            <person name="Gram L.K."/>
        </authorList>
    </citation>
    <scope>NUCLEOTIDE SEQUENCE [LARGE SCALE GENOMIC DNA]</scope>
    <source>
        <strain evidence="2 3">S1189</strain>
    </source>
</reference>
<dbReference type="SUPFAM" id="SSF53850">
    <property type="entry name" value="Periplasmic binding protein-like II"/>
    <property type="match status" value="1"/>
</dbReference>